<accession>E6MQJ0</accession>
<reference evidence="2 3" key="1">
    <citation type="submission" date="2010-12" db="EMBL/GenBank/DDBJ databases">
        <authorList>
            <person name="Muzny D."/>
            <person name="Qin X."/>
            <person name="Deng J."/>
            <person name="Jiang H."/>
            <person name="Liu Y."/>
            <person name="Qu J."/>
            <person name="Song X.-Z."/>
            <person name="Zhang L."/>
            <person name="Thornton R."/>
            <person name="Coyle M."/>
            <person name="Francisco L."/>
            <person name="Jackson L."/>
            <person name="Javaid M."/>
            <person name="Korchina V."/>
            <person name="Kovar C."/>
            <person name="Mata R."/>
            <person name="Mathew T."/>
            <person name="Ngo R."/>
            <person name="Nguyen L."/>
            <person name="Nguyen N."/>
            <person name="Okwuonu G."/>
            <person name="Ongeri F."/>
            <person name="Pham C."/>
            <person name="Simmons D."/>
            <person name="Wilczek-Boney K."/>
            <person name="Hale W."/>
            <person name="Jakkamsetti A."/>
            <person name="Pham P."/>
            <person name="Ruth R."/>
            <person name="San Lucas F."/>
            <person name="Warren J."/>
            <person name="Zhang J."/>
            <person name="Zhao Z."/>
            <person name="Zhou C."/>
            <person name="Zhu D."/>
            <person name="Lee S."/>
            <person name="Bess C."/>
            <person name="Blankenburg K."/>
            <person name="Forbes L."/>
            <person name="Fu Q."/>
            <person name="Gubbala S."/>
            <person name="Hirani K."/>
            <person name="Jayaseelan J.C."/>
            <person name="Lara F."/>
            <person name="Munidasa M."/>
            <person name="Palculict T."/>
            <person name="Patil S."/>
            <person name="Pu L.-L."/>
            <person name="Saada N."/>
            <person name="Tang L."/>
            <person name="Weissenberger G."/>
            <person name="Zhu Y."/>
            <person name="Hemphill L."/>
            <person name="Shang Y."/>
            <person name="Youmans B."/>
            <person name="Ayvaz T."/>
            <person name="Ross M."/>
            <person name="Santibanez J."/>
            <person name="Aqrawi P."/>
            <person name="Gross S."/>
            <person name="Joshi V."/>
            <person name="Fowler G."/>
            <person name="Nazareth L."/>
            <person name="Reid J."/>
            <person name="Worley K."/>
            <person name="Petrosino J."/>
            <person name="Highlander S."/>
            <person name="Gibbs R."/>
        </authorList>
    </citation>
    <scope>NUCLEOTIDE SEQUENCE [LARGE SCALE GENOMIC DNA]</scope>
    <source>
        <strain evidence="2 3">DSM 15606</strain>
    </source>
</reference>
<feature type="transmembrane region" description="Helical" evidence="1">
    <location>
        <begin position="31"/>
        <end position="51"/>
    </location>
</feature>
<comment type="caution">
    <text evidence="2">The sequence shown here is derived from an EMBL/GenBank/DDBJ whole genome shotgun (WGS) entry which is preliminary data.</text>
</comment>
<gene>
    <name evidence="2" type="ORF">HMPREF9420_1758</name>
</gene>
<sequence>MKKGEEEAYLHYFTPLCAKNQRFILYAPHRLTIEIMLSFMFFRDFLLYIMVFR</sequence>
<keyword evidence="1" id="KW-0812">Transmembrane</keyword>
<protein>
    <submittedName>
        <fullName evidence="2">Uncharacterized protein</fullName>
    </submittedName>
</protein>
<keyword evidence="1" id="KW-0472">Membrane</keyword>
<evidence type="ECO:0000256" key="1">
    <source>
        <dbReference type="SAM" id="Phobius"/>
    </source>
</evidence>
<proteinExistence type="predicted"/>
<name>E6MQJ0_9BACT</name>
<organism evidence="2 3">
    <name type="scientific">Segatella salivae DSM 15606</name>
    <dbReference type="NCBI Taxonomy" id="888832"/>
    <lineage>
        <taxon>Bacteria</taxon>
        <taxon>Pseudomonadati</taxon>
        <taxon>Bacteroidota</taxon>
        <taxon>Bacteroidia</taxon>
        <taxon>Bacteroidales</taxon>
        <taxon>Prevotellaceae</taxon>
        <taxon>Segatella</taxon>
    </lineage>
</organism>
<dbReference type="EMBL" id="AEQO01000145">
    <property type="protein sequence ID" value="EFV04104.1"/>
    <property type="molecule type" value="Genomic_DNA"/>
</dbReference>
<dbReference type="HOGENOM" id="CLU_3064843_0_0_10"/>
<evidence type="ECO:0000313" key="3">
    <source>
        <dbReference type="Proteomes" id="UP000003874"/>
    </source>
</evidence>
<keyword evidence="1" id="KW-1133">Transmembrane helix</keyword>
<dbReference type="STRING" id="888832.HMPREF9420_1758"/>
<dbReference type="Proteomes" id="UP000003874">
    <property type="component" value="Unassembled WGS sequence"/>
</dbReference>
<keyword evidence="3" id="KW-1185">Reference proteome</keyword>
<dbReference type="AlphaFoldDB" id="E6MQJ0"/>
<evidence type="ECO:0000313" key="2">
    <source>
        <dbReference type="EMBL" id="EFV04104.1"/>
    </source>
</evidence>